<dbReference type="PROSITE" id="PS51257">
    <property type="entry name" value="PROKAR_LIPOPROTEIN"/>
    <property type="match status" value="1"/>
</dbReference>
<keyword evidence="1" id="KW-0732">Signal</keyword>
<dbReference type="RefSeq" id="WP_394409177.1">
    <property type="nucleotide sequence ID" value="NZ_JBIGIC010000004.1"/>
</dbReference>
<feature type="signal peptide" evidence="1">
    <location>
        <begin position="1"/>
        <end position="29"/>
    </location>
</feature>
<comment type="caution">
    <text evidence="2">The sequence shown here is derived from an EMBL/GenBank/DDBJ whole genome shotgun (WGS) entry which is preliminary data.</text>
</comment>
<dbReference type="EMBL" id="JBIGIC010000004">
    <property type="protein sequence ID" value="MFG6487072.1"/>
    <property type="molecule type" value="Genomic_DNA"/>
</dbReference>
<evidence type="ECO:0008006" key="4">
    <source>
        <dbReference type="Google" id="ProtNLM"/>
    </source>
</evidence>
<evidence type="ECO:0000256" key="1">
    <source>
        <dbReference type="SAM" id="SignalP"/>
    </source>
</evidence>
<accession>A0ABW7HC64</accession>
<reference evidence="2 3" key="1">
    <citation type="submission" date="2024-08" db="EMBL/GenBank/DDBJ databases">
        <authorList>
            <person name="Lu H."/>
        </authorList>
    </citation>
    <scope>NUCLEOTIDE SEQUENCE [LARGE SCALE GENOMIC DNA]</scope>
    <source>
        <strain evidence="2 3">BYS78W</strain>
    </source>
</reference>
<name>A0ABW7HC64_9BURK</name>
<organism evidence="2 3">
    <name type="scientific">Pelomonas candidula</name>
    <dbReference type="NCBI Taxonomy" id="3299025"/>
    <lineage>
        <taxon>Bacteria</taxon>
        <taxon>Pseudomonadati</taxon>
        <taxon>Pseudomonadota</taxon>
        <taxon>Betaproteobacteria</taxon>
        <taxon>Burkholderiales</taxon>
        <taxon>Sphaerotilaceae</taxon>
        <taxon>Roseateles</taxon>
    </lineage>
</organism>
<evidence type="ECO:0000313" key="3">
    <source>
        <dbReference type="Proteomes" id="UP001606134"/>
    </source>
</evidence>
<dbReference type="Proteomes" id="UP001606134">
    <property type="component" value="Unassembled WGS sequence"/>
</dbReference>
<feature type="chain" id="PRO_5046834629" description="Carboxypeptidase regulatory-like domain-containing protein" evidence="1">
    <location>
        <begin position="30"/>
        <end position="602"/>
    </location>
</feature>
<gene>
    <name evidence="2" type="ORF">ACG04R_10335</name>
</gene>
<protein>
    <recommendedName>
        <fullName evidence="4">Carboxypeptidase regulatory-like domain-containing protein</fullName>
    </recommendedName>
</protein>
<evidence type="ECO:0000313" key="2">
    <source>
        <dbReference type="EMBL" id="MFG6487072.1"/>
    </source>
</evidence>
<keyword evidence="3" id="KW-1185">Reference proteome</keyword>
<proteinExistence type="predicted"/>
<sequence length="602" mass="60269">MKPSPAPRPTVARLLPAASALVAAFGLSACGGGDSSTPAPAPAPAPAALSLTGVVAKGAALSGATVSAKCATGTGTATSGTDGSYSLSITGGALPCVLEAVAGTDKLHSAATTTKANITPLTELMVAQLTGQAPATWFTTAASLSDSVTTAKLADAQTAVLTVLTAAGVDTSKAGDFVSGTLVAANGSTTGSDQDKVLDAIAGKLSTAGSTLAQLTETVASSGSATTTASTSALAPELLLKPAAATCSALRATDYWLVITGVTGGDAVQKGRIVLDANKAASFQPYTSADGSTLGSAVSLTANGNCRFTSSQGDDVMVAPSGVIVGTNPQSRAFVAVPVQSHTLAELVGDWNTLASDTADDAVNGIGWTFGYGTVTINAGGYEQFTQGCWFGGLTATTCTALPDAIKARKRPVVVLADGSFTNHSDDTTTADGGPWMDRSFVYRSGQGDYFAVGANVLTPGGGKGDGSVSYATKVRTLALPKVGDTNNNWNVYWNWASGTSVTATDVNTHKIQSVDSTAVSFVRVSGVVGAATHAETLLVNKPFTGFWQRDAASGVATSDGKTTNVRAGIFLKAGSGISVVLQPYQDSSRPARIVVSAAQPS</sequence>